<reference evidence="3" key="1">
    <citation type="submission" date="2017-02" db="EMBL/GenBank/DDBJ databases">
        <authorList>
            <person name="Varghese N."/>
            <person name="Submissions S."/>
        </authorList>
    </citation>
    <scope>NUCLEOTIDE SEQUENCE [LARGE SCALE GENOMIC DNA]</scope>
    <source>
        <strain evidence="3">ATCC 700200</strain>
    </source>
</reference>
<evidence type="ECO:0000313" key="2">
    <source>
        <dbReference type="EMBL" id="SKB06859.1"/>
    </source>
</evidence>
<dbReference type="RefSeq" id="WP_078815685.1">
    <property type="nucleotide sequence ID" value="NZ_FUYE01000021.1"/>
</dbReference>
<dbReference type="STRING" id="48467.SAMN02745166_04560"/>
<feature type="region of interest" description="Disordered" evidence="1">
    <location>
        <begin position="70"/>
        <end position="90"/>
    </location>
</feature>
<evidence type="ECO:0000256" key="1">
    <source>
        <dbReference type="SAM" id="MobiDB-lite"/>
    </source>
</evidence>
<gene>
    <name evidence="2" type="ORF">SAMN02745166_04560</name>
</gene>
<dbReference type="Proteomes" id="UP000190774">
    <property type="component" value="Unassembled WGS sequence"/>
</dbReference>
<accession>A0A1T4YYJ4</accession>
<dbReference type="OrthoDB" id="9796240at2"/>
<organism evidence="2 3">
    <name type="scientific">Prosthecobacter debontii</name>
    <dbReference type="NCBI Taxonomy" id="48467"/>
    <lineage>
        <taxon>Bacteria</taxon>
        <taxon>Pseudomonadati</taxon>
        <taxon>Verrucomicrobiota</taxon>
        <taxon>Verrucomicrobiia</taxon>
        <taxon>Verrucomicrobiales</taxon>
        <taxon>Verrucomicrobiaceae</taxon>
        <taxon>Prosthecobacter</taxon>
    </lineage>
</organism>
<name>A0A1T4YYJ4_9BACT</name>
<feature type="compositionally biased region" description="Basic and acidic residues" evidence="1">
    <location>
        <begin position="73"/>
        <end position="90"/>
    </location>
</feature>
<evidence type="ECO:0000313" key="3">
    <source>
        <dbReference type="Proteomes" id="UP000190774"/>
    </source>
</evidence>
<dbReference type="AlphaFoldDB" id="A0A1T4YYJ4"/>
<sequence length="90" mass="10158">MTDTEETPIVRDLGLQPLDALMTAAGLDNHDIVQSCAEPLTHKAVQRARKGRRLTPHMKRRITEALNKALRQKAPEAEASNHRVKDLFTY</sequence>
<protein>
    <submittedName>
        <fullName evidence="2">Uncharacterized protein</fullName>
    </submittedName>
</protein>
<dbReference type="EMBL" id="FUYE01000021">
    <property type="protein sequence ID" value="SKB06859.1"/>
    <property type="molecule type" value="Genomic_DNA"/>
</dbReference>
<keyword evidence="3" id="KW-1185">Reference proteome</keyword>
<proteinExistence type="predicted"/>